<evidence type="ECO:0000313" key="21">
    <source>
        <dbReference type="Proteomes" id="UP001311232"/>
    </source>
</evidence>
<gene>
    <name evidence="20" type="ORF">CRENBAI_013298</name>
</gene>
<dbReference type="Pfam" id="PF00412">
    <property type="entry name" value="LIM"/>
    <property type="match status" value="1"/>
</dbReference>
<evidence type="ECO:0000256" key="6">
    <source>
        <dbReference type="ARBA" id="ARBA00022737"/>
    </source>
</evidence>
<keyword evidence="7 15" id="KW-0862">Zinc</keyword>
<keyword evidence="5 15" id="KW-0479">Metal-binding</keyword>
<evidence type="ECO:0000256" key="16">
    <source>
        <dbReference type="PROSITE-ProRule" id="PRU00282"/>
    </source>
</evidence>
<evidence type="ECO:0000256" key="15">
    <source>
        <dbReference type="PROSITE-ProRule" id="PRU00125"/>
    </source>
</evidence>
<evidence type="ECO:0000256" key="11">
    <source>
        <dbReference type="ARBA" id="ARBA00035847"/>
    </source>
</evidence>
<dbReference type="Proteomes" id="UP001311232">
    <property type="component" value="Unassembled WGS sequence"/>
</dbReference>
<comment type="function">
    <text evidence="12">Mitochondrial S-adenosyl-L-methionine/S-adenosyl-L-homocysteine antiporter. Mediates the exchange of cytosolic S-adenosyl-L-methionine, the predominant methyl-group donor for macromolecule methylation processes, for mitochondrial S-adenosylhomocysteine(SAH), a by-product of methylation reactions.</text>
</comment>
<dbReference type="SMART" id="SM00132">
    <property type="entry name" value="LIM"/>
    <property type="match status" value="1"/>
</dbReference>
<sequence>MKRLMTAPLLHNEKLAEEDQISTTLSGESMEEPENNCYCAGCGGKIQDSFQMKVLQDTWHNACFQCSVCSDNLTNWYYEKDGKLYCQKHYWEKFGELCHGCSLLMTGPAMIPFSLVQFPLWEYLKTLWSGRQGHTLHSWQSAVCGAFAGAVAAFVTTPLDVAKTRIMLAKAGSVTASGNIPMVLYDVWRSKGLSGLFAGSIPRMAFISMGGFIFLGAYEKVRRTLL</sequence>
<dbReference type="SUPFAM" id="SSF57716">
    <property type="entry name" value="Glucocorticoid receptor-like (DNA-binding domain)"/>
    <property type="match status" value="2"/>
</dbReference>
<feature type="domain" description="LIM zinc-binding" evidence="19">
    <location>
        <begin position="37"/>
        <end position="96"/>
    </location>
</feature>
<dbReference type="FunFam" id="2.10.110.10:FF:000082">
    <property type="entry name" value="LIM domain kinase 1"/>
    <property type="match status" value="1"/>
</dbReference>
<comment type="caution">
    <text evidence="20">The sequence shown here is derived from an EMBL/GenBank/DDBJ whole genome shotgun (WGS) entry which is preliminary data.</text>
</comment>
<evidence type="ECO:0000256" key="3">
    <source>
        <dbReference type="ARBA" id="ARBA00022448"/>
    </source>
</evidence>
<keyword evidence="3 17" id="KW-0813">Transport</keyword>
<evidence type="ECO:0000256" key="7">
    <source>
        <dbReference type="ARBA" id="ARBA00022833"/>
    </source>
</evidence>
<dbReference type="EMBL" id="JAHHUM010002043">
    <property type="protein sequence ID" value="KAK5606917.1"/>
    <property type="molecule type" value="Genomic_DNA"/>
</dbReference>
<comment type="similarity">
    <text evidence="2 17">Belongs to the mitochondrial carrier (TC 2.A.29) family.</text>
</comment>
<name>A0AAV9RDH9_9TELE</name>
<feature type="transmembrane region" description="Helical" evidence="18">
    <location>
        <begin position="200"/>
        <end position="218"/>
    </location>
</feature>
<accession>A0AAV9RDH9</accession>
<dbReference type="PROSITE" id="PS00478">
    <property type="entry name" value="LIM_DOMAIN_1"/>
    <property type="match status" value="1"/>
</dbReference>
<evidence type="ECO:0000256" key="9">
    <source>
        <dbReference type="ARBA" id="ARBA00023038"/>
    </source>
</evidence>
<evidence type="ECO:0000256" key="12">
    <source>
        <dbReference type="ARBA" id="ARBA00037638"/>
    </source>
</evidence>
<keyword evidence="8 18" id="KW-1133">Transmembrane helix</keyword>
<dbReference type="GO" id="GO:0046872">
    <property type="term" value="F:metal ion binding"/>
    <property type="evidence" value="ECO:0007669"/>
    <property type="project" value="UniProtKB-KW"/>
</dbReference>
<dbReference type="Gene3D" id="1.50.40.10">
    <property type="entry name" value="Mitochondrial carrier domain"/>
    <property type="match status" value="1"/>
</dbReference>
<protein>
    <recommendedName>
        <fullName evidence="13">Mitochondrial S-adenosylmethionine carrier protein</fullName>
    </recommendedName>
    <alternativeName>
        <fullName evidence="14">Solute carrier family 25 member 26</fullName>
    </alternativeName>
</protein>
<evidence type="ECO:0000256" key="4">
    <source>
        <dbReference type="ARBA" id="ARBA00022692"/>
    </source>
</evidence>
<keyword evidence="10 16" id="KW-0472">Membrane</keyword>
<evidence type="ECO:0000256" key="18">
    <source>
        <dbReference type="SAM" id="Phobius"/>
    </source>
</evidence>
<dbReference type="SUPFAM" id="SSF103506">
    <property type="entry name" value="Mitochondrial carrier"/>
    <property type="match status" value="1"/>
</dbReference>
<evidence type="ECO:0000256" key="5">
    <source>
        <dbReference type="ARBA" id="ARBA00022723"/>
    </source>
</evidence>
<keyword evidence="6" id="KW-0677">Repeat</keyword>
<comment type="catalytic activity">
    <reaction evidence="11">
        <text>S-adenosyl-L-homocysteine(out) + S-adenosyl-L-methionine(in) = S-adenosyl-L-homocysteine(in) + S-adenosyl-L-methionine(out)</text>
        <dbReference type="Rhea" id="RHEA:75479"/>
        <dbReference type="ChEBI" id="CHEBI:57856"/>
        <dbReference type="ChEBI" id="CHEBI:59789"/>
    </reaction>
</comment>
<evidence type="ECO:0000256" key="14">
    <source>
        <dbReference type="ARBA" id="ARBA00041876"/>
    </source>
</evidence>
<evidence type="ECO:0000256" key="17">
    <source>
        <dbReference type="RuleBase" id="RU000488"/>
    </source>
</evidence>
<dbReference type="Pfam" id="PF00153">
    <property type="entry name" value="Mito_carr"/>
    <property type="match status" value="1"/>
</dbReference>
<dbReference type="Gene3D" id="2.10.110.10">
    <property type="entry name" value="Cysteine Rich Protein"/>
    <property type="match status" value="1"/>
</dbReference>
<keyword evidence="4 16" id="KW-0812">Transmembrane</keyword>
<dbReference type="PROSITE" id="PS50920">
    <property type="entry name" value="SOLCAR"/>
    <property type="match status" value="1"/>
</dbReference>
<dbReference type="InterPro" id="IPR018108">
    <property type="entry name" value="MCP_transmembrane"/>
</dbReference>
<evidence type="ECO:0000259" key="19">
    <source>
        <dbReference type="PROSITE" id="PS50023"/>
    </source>
</evidence>
<proteinExistence type="inferred from homology"/>
<evidence type="ECO:0000256" key="13">
    <source>
        <dbReference type="ARBA" id="ARBA00039950"/>
    </source>
</evidence>
<dbReference type="AlphaFoldDB" id="A0AAV9RDH9"/>
<evidence type="ECO:0000256" key="2">
    <source>
        <dbReference type="ARBA" id="ARBA00006375"/>
    </source>
</evidence>
<evidence type="ECO:0000313" key="20">
    <source>
        <dbReference type="EMBL" id="KAK5606917.1"/>
    </source>
</evidence>
<feature type="repeat" description="Solcar" evidence="16">
    <location>
        <begin position="136"/>
        <end position="224"/>
    </location>
</feature>
<comment type="subcellular location">
    <subcellularLocation>
        <location evidence="1">Membrane</location>
        <topology evidence="1">Multi-pass membrane protein</topology>
    </subcellularLocation>
</comment>
<evidence type="ECO:0000256" key="8">
    <source>
        <dbReference type="ARBA" id="ARBA00022989"/>
    </source>
</evidence>
<dbReference type="InterPro" id="IPR023395">
    <property type="entry name" value="MCP_dom_sf"/>
</dbReference>
<keyword evidence="9 15" id="KW-0440">LIM domain</keyword>
<organism evidence="20 21">
    <name type="scientific">Crenichthys baileyi</name>
    <name type="common">White River springfish</name>
    <dbReference type="NCBI Taxonomy" id="28760"/>
    <lineage>
        <taxon>Eukaryota</taxon>
        <taxon>Metazoa</taxon>
        <taxon>Chordata</taxon>
        <taxon>Craniata</taxon>
        <taxon>Vertebrata</taxon>
        <taxon>Euteleostomi</taxon>
        <taxon>Actinopterygii</taxon>
        <taxon>Neopterygii</taxon>
        <taxon>Teleostei</taxon>
        <taxon>Neoteleostei</taxon>
        <taxon>Acanthomorphata</taxon>
        <taxon>Ovalentaria</taxon>
        <taxon>Atherinomorphae</taxon>
        <taxon>Cyprinodontiformes</taxon>
        <taxon>Goodeidae</taxon>
        <taxon>Crenichthys</taxon>
    </lineage>
</organism>
<dbReference type="GO" id="GO:0016020">
    <property type="term" value="C:membrane"/>
    <property type="evidence" value="ECO:0007669"/>
    <property type="project" value="UniProtKB-SubCell"/>
</dbReference>
<evidence type="ECO:0000256" key="10">
    <source>
        <dbReference type="ARBA" id="ARBA00023136"/>
    </source>
</evidence>
<keyword evidence="21" id="KW-1185">Reference proteome</keyword>
<dbReference type="PROSITE" id="PS50023">
    <property type="entry name" value="LIM_DOMAIN_2"/>
    <property type="match status" value="1"/>
</dbReference>
<evidence type="ECO:0000256" key="1">
    <source>
        <dbReference type="ARBA" id="ARBA00004141"/>
    </source>
</evidence>
<dbReference type="PANTHER" id="PTHR45667">
    <property type="entry name" value="S-ADENOSYLMETHIONINE MITOCHONDRIAL CARRIER PROTEIN"/>
    <property type="match status" value="1"/>
</dbReference>
<dbReference type="InterPro" id="IPR001781">
    <property type="entry name" value="Znf_LIM"/>
</dbReference>
<reference evidence="20 21" key="1">
    <citation type="submission" date="2021-06" db="EMBL/GenBank/DDBJ databases">
        <authorList>
            <person name="Palmer J.M."/>
        </authorList>
    </citation>
    <scope>NUCLEOTIDE SEQUENCE [LARGE SCALE GENOMIC DNA]</scope>
    <source>
        <strain evidence="20 21">MEX-2019</strain>
        <tissue evidence="20">Muscle</tissue>
    </source>
</reference>